<dbReference type="InterPro" id="IPR032816">
    <property type="entry name" value="VTT_dom"/>
</dbReference>
<feature type="transmembrane region" description="Helical" evidence="7">
    <location>
        <begin position="169"/>
        <end position="187"/>
    </location>
</feature>
<evidence type="ECO:0000256" key="3">
    <source>
        <dbReference type="ARBA" id="ARBA00022475"/>
    </source>
</evidence>
<dbReference type="AlphaFoldDB" id="A0A1B7LY94"/>
<evidence type="ECO:0000256" key="4">
    <source>
        <dbReference type="ARBA" id="ARBA00022692"/>
    </source>
</evidence>
<keyword evidence="4 7" id="KW-0812">Transmembrane</keyword>
<keyword evidence="6 7" id="KW-0472">Membrane</keyword>
<sequence length="218" mass="24141">MLDFLEELILQAAGAWWMPLAVFLFSLVDGFFPIVPSESILVALASISDQRPGISLVTLFFAGWFGAFIGDQIAYWLGRTIGVTRFRWMRTRSVVRAIGGVKQTLRHSGALVVITARHIPGGRVAVNFIAGATHMKVAKFMILDFISAAIWAAYSLAIGYFTSGWLDNTILQIGLALVFAAILGWIIDRGIKRFMRNRMDKHLDQDADNTETSLDSDS</sequence>
<dbReference type="InterPro" id="IPR032818">
    <property type="entry name" value="DedA-like"/>
</dbReference>
<organism evidence="9 10">
    <name type="scientific">Enteractinococcus helveticum</name>
    <dbReference type="NCBI Taxonomy" id="1837282"/>
    <lineage>
        <taxon>Bacteria</taxon>
        <taxon>Bacillati</taxon>
        <taxon>Actinomycetota</taxon>
        <taxon>Actinomycetes</taxon>
        <taxon>Micrococcales</taxon>
        <taxon>Micrococcaceae</taxon>
    </lineage>
</organism>
<feature type="transmembrane region" description="Helical" evidence="7">
    <location>
        <begin position="54"/>
        <end position="77"/>
    </location>
</feature>
<keyword evidence="3 7" id="KW-1003">Cell membrane</keyword>
<dbReference type="Proteomes" id="UP000078292">
    <property type="component" value="Unassembled WGS sequence"/>
</dbReference>
<evidence type="ECO:0000256" key="2">
    <source>
        <dbReference type="ARBA" id="ARBA00010792"/>
    </source>
</evidence>
<proteinExistence type="inferred from homology"/>
<evidence type="ECO:0000313" key="9">
    <source>
        <dbReference type="EMBL" id="OAV60197.1"/>
    </source>
</evidence>
<feature type="domain" description="VTT" evidence="8">
    <location>
        <begin position="35"/>
        <end position="160"/>
    </location>
</feature>
<evidence type="ECO:0000259" key="8">
    <source>
        <dbReference type="Pfam" id="PF09335"/>
    </source>
</evidence>
<evidence type="ECO:0000313" key="10">
    <source>
        <dbReference type="Proteomes" id="UP000078292"/>
    </source>
</evidence>
<dbReference type="GO" id="GO:0005886">
    <property type="term" value="C:plasma membrane"/>
    <property type="evidence" value="ECO:0007669"/>
    <property type="project" value="UniProtKB-SubCell"/>
</dbReference>
<evidence type="ECO:0000256" key="5">
    <source>
        <dbReference type="ARBA" id="ARBA00022989"/>
    </source>
</evidence>
<dbReference type="Pfam" id="PF09335">
    <property type="entry name" value="VTT_dom"/>
    <property type="match status" value="1"/>
</dbReference>
<reference evidence="9 10" key="1">
    <citation type="submission" date="2016-04" db="EMBL/GenBank/DDBJ databases">
        <title>First whole genome shotgun sequence of the bacterium Enteractinococcus sp. strain UASWS1574.</title>
        <authorList>
            <person name="Crovadore J."/>
            <person name="Chablais R."/>
            <person name="Lefort F."/>
        </authorList>
    </citation>
    <scope>NUCLEOTIDE SEQUENCE [LARGE SCALE GENOMIC DNA]</scope>
    <source>
        <strain evidence="9 10">UASWS1574</strain>
    </source>
</reference>
<comment type="similarity">
    <text evidence="2 7">Belongs to the DedA family.</text>
</comment>
<protein>
    <recommendedName>
        <fullName evidence="8">VTT domain-containing protein</fullName>
    </recommendedName>
</protein>
<dbReference type="STRING" id="1837282.A6F49_12465"/>
<dbReference type="PANTHER" id="PTHR30353:SF0">
    <property type="entry name" value="TRANSMEMBRANE PROTEIN"/>
    <property type="match status" value="1"/>
</dbReference>
<evidence type="ECO:0000256" key="7">
    <source>
        <dbReference type="RuleBase" id="RU367016"/>
    </source>
</evidence>
<evidence type="ECO:0000256" key="1">
    <source>
        <dbReference type="ARBA" id="ARBA00004651"/>
    </source>
</evidence>
<comment type="subcellular location">
    <subcellularLocation>
        <location evidence="1 7">Cell membrane</location>
        <topology evidence="1 7">Multi-pass membrane protein</topology>
    </subcellularLocation>
</comment>
<feature type="transmembrane region" description="Helical" evidence="7">
    <location>
        <begin position="12"/>
        <end position="34"/>
    </location>
</feature>
<evidence type="ECO:0000256" key="6">
    <source>
        <dbReference type="ARBA" id="ARBA00023136"/>
    </source>
</evidence>
<dbReference type="PANTHER" id="PTHR30353">
    <property type="entry name" value="INNER MEMBRANE PROTEIN DEDA-RELATED"/>
    <property type="match status" value="1"/>
</dbReference>
<dbReference type="OrthoDB" id="162303at2"/>
<feature type="transmembrane region" description="Helical" evidence="7">
    <location>
        <begin position="142"/>
        <end position="163"/>
    </location>
</feature>
<accession>A0A1B7LY94</accession>
<name>A0A1B7LY94_9MICC</name>
<dbReference type="EMBL" id="LXEY01000020">
    <property type="protein sequence ID" value="OAV60197.1"/>
    <property type="molecule type" value="Genomic_DNA"/>
</dbReference>
<dbReference type="RefSeq" id="WP_043057456.1">
    <property type="nucleotide sequence ID" value="NZ_LXEY01000020.1"/>
</dbReference>
<keyword evidence="10" id="KW-1185">Reference proteome</keyword>
<gene>
    <name evidence="9" type="ORF">A6F49_12465</name>
</gene>
<comment type="caution">
    <text evidence="9">The sequence shown here is derived from an EMBL/GenBank/DDBJ whole genome shotgun (WGS) entry which is preliminary data.</text>
</comment>
<keyword evidence="5 7" id="KW-1133">Transmembrane helix</keyword>